<evidence type="ECO:0000313" key="1">
    <source>
        <dbReference type="EMBL" id="KAL0444201.1"/>
    </source>
</evidence>
<gene>
    <name evidence="1" type="ORF">Slati_2142800</name>
</gene>
<accession>A0AAW2WSF7</accession>
<dbReference type="EMBL" id="JACGWN010000007">
    <property type="protein sequence ID" value="KAL0444201.1"/>
    <property type="molecule type" value="Genomic_DNA"/>
</dbReference>
<comment type="caution">
    <text evidence="1">The sequence shown here is derived from an EMBL/GenBank/DDBJ whole genome shotgun (WGS) entry which is preliminary data.</text>
</comment>
<organism evidence="1">
    <name type="scientific">Sesamum latifolium</name>
    <dbReference type="NCBI Taxonomy" id="2727402"/>
    <lineage>
        <taxon>Eukaryota</taxon>
        <taxon>Viridiplantae</taxon>
        <taxon>Streptophyta</taxon>
        <taxon>Embryophyta</taxon>
        <taxon>Tracheophyta</taxon>
        <taxon>Spermatophyta</taxon>
        <taxon>Magnoliopsida</taxon>
        <taxon>eudicotyledons</taxon>
        <taxon>Gunneridae</taxon>
        <taxon>Pentapetalae</taxon>
        <taxon>asterids</taxon>
        <taxon>lamiids</taxon>
        <taxon>Lamiales</taxon>
        <taxon>Pedaliaceae</taxon>
        <taxon>Sesamum</taxon>
    </lineage>
</organism>
<reference evidence="1" key="2">
    <citation type="journal article" date="2024" name="Plant">
        <title>Genomic evolution and insights into agronomic trait innovations of Sesamum species.</title>
        <authorList>
            <person name="Miao H."/>
            <person name="Wang L."/>
            <person name="Qu L."/>
            <person name="Liu H."/>
            <person name="Sun Y."/>
            <person name="Le M."/>
            <person name="Wang Q."/>
            <person name="Wei S."/>
            <person name="Zheng Y."/>
            <person name="Lin W."/>
            <person name="Duan Y."/>
            <person name="Cao H."/>
            <person name="Xiong S."/>
            <person name="Wang X."/>
            <person name="Wei L."/>
            <person name="Li C."/>
            <person name="Ma Q."/>
            <person name="Ju M."/>
            <person name="Zhao R."/>
            <person name="Li G."/>
            <person name="Mu C."/>
            <person name="Tian Q."/>
            <person name="Mei H."/>
            <person name="Zhang T."/>
            <person name="Gao T."/>
            <person name="Zhang H."/>
        </authorList>
    </citation>
    <scope>NUCLEOTIDE SEQUENCE</scope>
    <source>
        <strain evidence="1">KEN1</strain>
    </source>
</reference>
<name>A0AAW2WSF7_9LAMI</name>
<dbReference type="AlphaFoldDB" id="A0AAW2WSF7"/>
<sequence>MAVVKEEYKFETKEIVNKIHPKTVQIEVSKEGVVEEGTTTIGEKSIKAMLNAMYVEESDIIHESVNLKLILKRNLIEYKEEEGDALLLS</sequence>
<proteinExistence type="predicted"/>
<reference evidence="1" key="1">
    <citation type="submission" date="2020-06" db="EMBL/GenBank/DDBJ databases">
        <authorList>
            <person name="Li T."/>
            <person name="Hu X."/>
            <person name="Zhang T."/>
            <person name="Song X."/>
            <person name="Zhang H."/>
            <person name="Dai N."/>
            <person name="Sheng W."/>
            <person name="Hou X."/>
            <person name="Wei L."/>
        </authorList>
    </citation>
    <scope>NUCLEOTIDE SEQUENCE</scope>
    <source>
        <strain evidence="1">KEN1</strain>
        <tissue evidence="1">Leaf</tissue>
    </source>
</reference>
<protein>
    <submittedName>
        <fullName evidence="1">Uncharacterized protein</fullName>
    </submittedName>
</protein>